<dbReference type="InterPro" id="IPR023088">
    <property type="entry name" value="PDEase"/>
</dbReference>
<dbReference type="SUPFAM" id="SSF109604">
    <property type="entry name" value="HD-domain/PDEase-like"/>
    <property type="match status" value="1"/>
</dbReference>
<keyword evidence="11" id="KW-1185">Reference proteome</keyword>
<dbReference type="Pfam" id="PF00233">
    <property type="entry name" value="PDEase_I"/>
    <property type="match status" value="1"/>
</dbReference>
<feature type="compositionally biased region" description="Low complexity" evidence="8">
    <location>
        <begin position="25"/>
        <end position="37"/>
    </location>
</feature>
<dbReference type="InterPro" id="IPR040844">
    <property type="entry name" value="PDE4_UCR"/>
</dbReference>
<proteinExistence type="inferred from homology"/>
<dbReference type="PANTHER" id="PTHR11347">
    <property type="entry name" value="CYCLIC NUCLEOTIDE PHOSPHODIESTERASE"/>
    <property type="match status" value="1"/>
</dbReference>
<dbReference type="Gene3D" id="1.10.1300.10">
    <property type="entry name" value="3'5'-cyclic nucleotide phosphodiesterase, catalytic domain"/>
    <property type="match status" value="1"/>
</dbReference>
<dbReference type="FunFam" id="1.10.1300.10:FF:000023">
    <property type="entry name" value="Phosphodiesterase"/>
    <property type="match status" value="1"/>
</dbReference>
<keyword evidence="2 7" id="KW-0378">Hydrolase</keyword>
<evidence type="ECO:0000256" key="4">
    <source>
        <dbReference type="PIRSR" id="PIRSR623088-1"/>
    </source>
</evidence>
<name>A0A564Y270_HYMDI</name>
<evidence type="ECO:0000259" key="9">
    <source>
        <dbReference type="PROSITE" id="PS51845"/>
    </source>
</evidence>
<reference evidence="10 11" key="1">
    <citation type="submission" date="2019-07" db="EMBL/GenBank/DDBJ databases">
        <authorList>
            <person name="Jastrzebski P J."/>
            <person name="Paukszto L."/>
            <person name="Jastrzebski P J."/>
        </authorList>
    </citation>
    <scope>NUCLEOTIDE SEQUENCE [LARGE SCALE GENOMIC DNA]</scope>
    <source>
        <strain evidence="10 11">WMS-il1</strain>
    </source>
</reference>
<feature type="binding site" evidence="6">
    <location>
        <position position="538"/>
    </location>
    <ligand>
        <name>Zn(2+)</name>
        <dbReference type="ChEBI" id="CHEBI:29105"/>
        <label>2</label>
    </ligand>
</feature>
<dbReference type="GO" id="GO:0046872">
    <property type="term" value="F:metal ion binding"/>
    <property type="evidence" value="ECO:0007669"/>
    <property type="project" value="UniProtKB-KW"/>
</dbReference>
<feature type="compositionally biased region" description="Polar residues" evidence="8">
    <location>
        <begin position="237"/>
        <end position="252"/>
    </location>
</feature>
<feature type="binding site" evidence="6">
    <location>
        <position position="538"/>
    </location>
    <ligand>
        <name>Zn(2+)</name>
        <dbReference type="ChEBI" id="CHEBI:29105"/>
        <label>1</label>
    </ligand>
</feature>
<dbReference type="PROSITE" id="PS00126">
    <property type="entry name" value="PDEASE_I_1"/>
    <property type="match status" value="1"/>
</dbReference>
<feature type="active site" description="Proton donor" evidence="4">
    <location>
        <position position="497"/>
    </location>
</feature>
<organism evidence="10 11">
    <name type="scientific">Hymenolepis diminuta</name>
    <name type="common">Rat tapeworm</name>
    <dbReference type="NCBI Taxonomy" id="6216"/>
    <lineage>
        <taxon>Eukaryota</taxon>
        <taxon>Metazoa</taxon>
        <taxon>Spiralia</taxon>
        <taxon>Lophotrochozoa</taxon>
        <taxon>Platyhelminthes</taxon>
        <taxon>Cestoda</taxon>
        <taxon>Eucestoda</taxon>
        <taxon>Cyclophyllidea</taxon>
        <taxon>Hymenolepididae</taxon>
        <taxon>Hymenolepis</taxon>
    </lineage>
</organism>
<dbReference type="InterPro" id="IPR002073">
    <property type="entry name" value="PDEase_catalytic_dom"/>
</dbReference>
<feature type="region of interest" description="Disordered" evidence="8">
    <location>
        <begin position="16"/>
        <end position="95"/>
    </location>
</feature>
<evidence type="ECO:0000256" key="3">
    <source>
        <dbReference type="ARBA" id="ARBA00023149"/>
    </source>
</evidence>
<feature type="binding site" evidence="5">
    <location>
        <position position="706"/>
    </location>
    <ligand>
        <name>AMP</name>
        <dbReference type="ChEBI" id="CHEBI:456215"/>
    </ligand>
</feature>
<evidence type="ECO:0000256" key="6">
    <source>
        <dbReference type="PIRSR" id="PIRSR623088-3"/>
    </source>
</evidence>
<feature type="compositionally biased region" description="Polar residues" evidence="8">
    <location>
        <begin position="169"/>
        <end position="198"/>
    </location>
</feature>
<feature type="region of interest" description="Disordered" evidence="8">
    <location>
        <begin position="385"/>
        <end position="415"/>
    </location>
</feature>
<sequence length="769" mass="85805">MPNLCGCTGENSVSKLHWPWKKHSGSTATSSNRRSTTLGESMDDNEVAKSPTLAKPEVDDTEPTRNSIPHESTKSPRPPVTFELDNAPTMREGSGMDREGYYMRNHSLDMDAGIIPTNVESVNAANRTFPTFFGTKSVRSLGRIYPNHNAIMLRRGSLLVRSGRPLPSSILTNQSSETSKLTSSGPQTVGTPSPSVTDSHGAKERFLDESFIVTPFAQILAGLRSVQSNIAFLTTQRQFSKPTADSESSRTSGGDKDLSYPESVETYESLADATKKELEWCLAQLENIQTKRPVSDMATTKFKRLLSQKLGNFGNSDKGRNQISEYISKTFMDEYSEHDDNEDEGRSSTNALVTGSEIMENSRTDVTAYSLESSVDGVELRLLKRSSKGDHPETTLMSSGTNAERDTQGGDTENLPYFGIKTPNDENLRKELDLSLDRWSMNMFDIDSLSGQHALTVVTYRIFSKRGLFQTFSINPTTFVTYILRLEAAYHSSNPYHNHVHAADVVQAVHVLLQAETLVNVFSDIEILSSIFASAIHDVHHPGLTNQFLVNTGHKLALLYNDASVLENHHLSVAFKLLTEPGCDIFANLTIKQRQFLRRLVIELVLATDMSKHMNLLAELRTMVETKELTGTGYLSLDDHNDRSLVLQCMLHCADLNSPTKPFEIYKQWTFGVMEEFFKQGDKEKELGIEISAMCDRDSVVVDKAQIGFIDFVIHPLWDTWCDLVHPAGEHILETLDANRDFILNESPFKEFEMKAKEKGSASTTNVPK</sequence>
<dbReference type="Pfam" id="PF18100">
    <property type="entry name" value="PDE4_UCR"/>
    <property type="match status" value="1"/>
</dbReference>
<dbReference type="InterPro" id="IPR036971">
    <property type="entry name" value="PDEase_catalytic_dom_sf"/>
</dbReference>
<evidence type="ECO:0000313" key="10">
    <source>
        <dbReference type="EMBL" id="VUZ41320.1"/>
    </source>
</evidence>
<comment type="similarity">
    <text evidence="7">Belongs to the cyclic nucleotide phosphodiesterase family.</text>
</comment>
<dbReference type="EMBL" id="CABIJS010000055">
    <property type="protein sequence ID" value="VUZ41320.1"/>
    <property type="molecule type" value="Genomic_DNA"/>
</dbReference>
<evidence type="ECO:0000256" key="1">
    <source>
        <dbReference type="ARBA" id="ARBA00022723"/>
    </source>
</evidence>
<dbReference type="GO" id="GO:0004114">
    <property type="term" value="F:3',5'-cyclic-nucleotide phosphodiesterase activity"/>
    <property type="evidence" value="ECO:0007669"/>
    <property type="project" value="InterPro"/>
</dbReference>
<accession>A0A564Y270</accession>
<evidence type="ECO:0000256" key="8">
    <source>
        <dbReference type="SAM" id="MobiDB-lite"/>
    </source>
</evidence>
<dbReference type="EC" id="3.1.4.-" evidence="7"/>
<dbReference type="InterPro" id="IPR023174">
    <property type="entry name" value="PDEase_CS"/>
</dbReference>
<feature type="region of interest" description="Disordered" evidence="8">
    <location>
        <begin position="237"/>
        <end position="261"/>
    </location>
</feature>
<gene>
    <name evidence="10" type="ORF">WMSIL1_LOCUS2118</name>
</gene>
<feature type="binding site" evidence="6">
    <location>
        <position position="537"/>
    </location>
    <ligand>
        <name>Zn(2+)</name>
        <dbReference type="ChEBI" id="CHEBI:29105"/>
        <label>1</label>
    </ligand>
</feature>
<dbReference type="AlphaFoldDB" id="A0A564Y270"/>
<comment type="cofactor">
    <cofactor evidence="7">
        <name>a divalent metal cation</name>
        <dbReference type="ChEBI" id="CHEBI:60240"/>
    </cofactor>
    <text evidence="7">Binds 2 divalent metal cations per subunit. Site 1 may preferentially bind zinc ions, while site 2 has a preference for magnesium and/or manganese ions.</text>
</comment>
<keyword evidence="1 6" id="KW-0479">Metal-binding</keyword>
<dbReference type="GO" id="GO:0007165">
    <property type="term" value="P:signal transduction"/>
    <property type="evidence" value="ECO:0007669"/>
    <property type="project" value="InterPro"/>
</dbReference>
<feature type="binding site" evidence="6">
    <location>
        <position position="501"/>
    </location>
    <ligand>
        <name>Zn(2+)</name>
        <dbReference type="ChEBI" id="CHEBI:29105"/>
        <label>1</label>
    </ligand>
</feature>
<feature type="binding site" evidence="5">
    <location>
        <begin position="497"/>
        <end position="501"/>
    </location>
    <ligand>
        <name>AMP</name>
        <dbReference type="ChEBI" id="CHEBI:456215"/>
    </ligand>
</feature>
<evidence type="ECO:0000256" key="2">
    <source>
        <dbReference type="ARBA" id="ARBA00022801"/>
    </source>
</evidence>
<feature type="binding site" evidence="5">
    <location>
        <position position="538"/>
    </location>
    <ligand>
        <name>AMP</name>
        <dbReference type="ChEBI" id="CHEBI:456215"/>
    </ligand>
</feature>
<dbReference type="PROSITE" id="PS51845">
    <property type="entry name" value="PDEASE_I_2"/>
    <property type="match status" value="1"/>
</dbReference>
<feature type="region of interest" description="Disordered" evidence="8">
    <location>
        <begin position="169"/>
        <end position="200"/>
    </location>
</feature>
<evidence type="ECO:0000256" key="7">
    <source>
        <dbReference type="RuleBase" id="RU363067"/>
    </source>
</evidence>
<feature type="binding site" evidence="6">
    <location>
        <position position="655"/>
    </location>
    <ligand>
        <name>Zn(2+)</name>
        <dbReference type="ChEBI" id="CHEBI:29105"/>
        <label>1</label>
    </ligand>
</feature>
<protein>
    <recommendedName>
        <fullName evidence="7">Phosphodiesterase</fullName>
        <ecNumber evidence="7">3.1.4.-</ecNumber>
    </recommendedName>
</protein>
<dbReference type="PRINTS" id="PR00387">
    <property type="entry name" value="PDIESTERASE1"/>
</dbReference>
<feature type="domain" description="PDEase" evidence="9">
    <location>
        <begin position="420"/>
        <end position="750"/>
    </location>
</feature>
<dbReference type="Proteomes" id="UP000321570">
    <property type="component" value="Unassembled WGS sequence"/>
</dbReference>
<keyword evidence="3" id="KW-0114">cAMP</keyword>
<evidence type="ECO:0000256" key="5">
    <source>
        <dbReference type="PIRSR" id="PIRSR623088-2"/>
    </source>
</evidence>
<feature type="binding site" evidence="5">
    <location>
        <position position="655"/>
    </location>
    <ligand>
        <name>AMP</name>
        <dbReference type="ChEBI" id="CHEBI:456215"/>
    </ligand>
</feature>
<evidence type="ECO:0000313" key="11">
    <source>
        <dbReference type="Proteomes" id="UP000321570"/>
    </source>
</evidence>